<comment type="caution">
    <text evidence="10">The sequence shown here is derived from an EMBL/GenBank/DDBJ whole genome shotgun (WGS) entry which is preliminary data.</text>
</comment>
<feature type="site" description="Interaction with DNA" evidence="7">
    <location>
        <position position="96"/>
    </location>
</feature>
<dbReference type="NCBIfam" id="NF004044">
    <property type="entry name" value="PRK05561.1"/>
    <property type="match status" value="1"/>
</dbReference>
<evidence type="ECO:0000256" key="3">
    <source>
        <dbReference type="ARBA" id="ARBA00023029"/>
    </source>
</evidence>
<evidence type="ECO:0000256" key="4">
    <source>
        <dbReference type="ARBA" id="ARBA00023125"/>
    </source>
</evidence>
<dbReference type="GO" id="GO:0003918">
    <property type="term" value="F:DNA topoisomerase type II (double strand cut, ATP-hydrolyzing) activity"/>
    <property type="evidence" value="ECO:0007669"/>
    <property type="project" value="UniProtKB-EC"/>
</dbReference>
<evidence type="ECO:0000256" key="8">
    <source>
        <dbReference type="PROSITE-ProRule" id="PRU01384"/>
    </source>
</evidence>
<dbReference type="SMART" id="SM00434">
    <property type="entry name" value="TOP4c"/>
    <property type="match status" value="1"/>
</dbReference>
<evidence type="ECO:0000313" key="11">
    <source>
        <dbReference type="Proteomes" id="UP001597104"/>
    </source>
</evidence>
<keyword evidence="11" id="KW-1185">Reference proteome</keyword>
<dbReference type="InterPro" id="IPR002205">
    <property type="entry name" value="Topo_IIA_dom_A"/>
</dbReference>
<dbReference type="CDD" id="cd00187">
    <property type="entry name" value="TOP4c"/>
    <property type="match status" value="1"/>
</dbReference>
<feature type="site" description="Transition state stabilizer" evidence="7">
    <location>
        <position position="120"/>
    </location>
</feature>
<dbReference type="InterPro" id="IPR005741">
    <property type="entry name" value="TopoIV_A_Gpos"/>
</dbReference>
<evidence type="ECO:0000256" key="7">
    <source>
        <dbReference type="HAMAP-Rule" id="MF_00937"/>
    </source>
</evidence>
<proteinExistence type="inferred from homology"/>
<dbReference type="Gene3D" id="1.10.268.10">
    <property type="entry name" value="Topoisomerase, domain 3"/>
    <property type="match status" value="1"/>
</dbReference>
<evidence type="ECO:0000256" key="1">
    <source>
        <dbReference type="ARBA" id="ARBA00000185"/>
    </source>
</evidence>
<accession>A0ABW3ED19</accession>
<dbReference type="PANTHER" id="PTHR43493:SF9">
    <property type="entry name" value="DNA TOPOISOMERASE 4 SUBUNIT A"/>
    <property type="match status" value="1"/>
</dbReference>
<dbReference type="EMBL" id="JBHTIO010000030">
    <property type="protein sequence ID" value="MFD0897262.1"/>
    <property type="molecule type" value="Genomic_DNA"/>
</dbReference>
<comment type="catalytic activity">
    <reaction evidence="1 7 8">
        <text>ATP-dependent breakage, passage and rejoining of double-stranded DNA.</text>
        <dbReference type="EC" id="5.6.2.2"/>
    </reaction>
</comment>
<dbReference type="InterPro" id="IPR013757">
    <property type="entry name" value="Topo_IIA_A_a_sf"/>
</dbReference>
<keyword evidence="6 7" id="KW-0413">Isomerase</keyword>
<dbReference type="PANTHER" id="PTHR43493">
    <property type="entry name" value="DNA GYRASE/TOPOISOMERASE SUBUNIT A"/>
    <property type="match status" value="1"/>
</dbReference>
<evidence type="ECO:0000256" key="6">
    <source>
        <dbReference type="ARBA" id="ARBA00023235"/>
    </source>
</evidence>
<feature type="site" description="Interaction with DNA" evidence="7">
    <location>
        <position position="79"/>
    </location>
</feature>
<feature type="active site" description="O-(5'-phospho-DNA)-tyrosine intermediate" evidence="7 8">
    <location>
        <position position="121"/>
    </location>
</feature>
<keyword evidence="3 7" id="KW-0799">Topoisomerase</keyword>
<dbReference type="SUPFAM" id="SSF101904">
    <property type="entry name" value="GyrA/ParC C-terminal domain-like"/>
    <property type="match status" value="1"/>
</dbReference>
<feature type="site" description="Interaction with DNA" evidence="7">
    <location>
        <position position="41"/>
    </location>
</feature>
<dbReference type="SUPFAM" id="SSF56719">
    <property type="entry name" value="Type II DNA topoisomerase"/>
    <property type="match status" value="1"/>
</dbReference>
<dbReference type="PROSITE" id="PS52040">
    <property type="entry name" value="TOPO_IIA"/>
    <property type="match status" value="1"/>
</dbReference>
<dbReference type="EC" id="5.6.2.2" evidence="7"/>
<keyword evidence="4 7" id="KW-0238">DNA-binding</keyword>
<dbReference type="Gene3D" id="2.120.10.90">
    <property type="entry name" value="DNA gyrase/topoisomerase IV, subunit A, C-terminal"/>
    <property type="match status" value="1"/>
</dbReference>
<dbReference type="RefSeq" id="WP_137638022.1">
    <property type="nucleotide sequence ID" value="NZ_BJDN01000016.1"/>
</dbReference>
<keyword evidence="2 7" id="KW-1003">Cell membrane</keyword>
<dbReference type="Pfam" id="PF00521">
    <property type="entry name" value="DNA_topoisoIV"/>
    <property type="match status" value="1"/>
</dbReference>
<dbReference type="InterPro" id="IPR013758">
    <property type="entry name" value="Topo_IIA_A/C_ab"/>
</dbReference>
<dbReference type="NCBIfam" id="TIGR01061">
    <property type="entry name" value="parC_Gpos"/>
    <property type="match status" value="1"/>
</dbReference>
<dbReference type="Pfam" id="PF03989">
    <property type="entry name" value="DNA_gyraseA_C"/>
    <property type="match status" value="4"/>
</dbReference>
<evidence type="ECO:0000256" key="5">
    <source>
        <dbReference type="ARBA" id="ARBA00023136"/>
    </source>
</evidence>
<dbReference type="InterPro" id="IPR006691">
    <property type="entry name" value="GyrA/parC_rep"/>
</dbReference>
<dbReference type="HAMAP" id="MF_00937">
    <property type="entry name" value="ParC_type2"/>
    <property type="match status" value="1"/>
</dbReference>
<sequence>MSDQQNIQELTLEEVMGDRFGRYSKYIIQERALPDIRDGLKPVQRRILYAMNRDGNTYDKGFRKSAKSVGNVMGNFHPHGDSSIYEAMVRLSQDWKLRAPLIDMHGNNGSMDGDPPAAMRYTEARLSKIAGEMLQDIDKQTVDFVPNFDDTEDEPTVLPARFPNLLVNGATGISAGYATEIPPHNLSEVIQALIYLLDHPAADLAKLMTFVKGPDFPTGGIIQGLDGIKQAYETGRGRIVVRSRTEMVTLRGGREQIAISELPYEVNKALLVKKIDELRIMKKVDGIAEVRDESDRRGLAIVVELKKGANAQGILTYLLKNTDLQVTYNFNMVAINHQRPDQLGLKQLLTAYLEHQEKVITRRTRFELDKAQARQHIVLGLIKALSILDQVIKVIRQSKNKKNAKDNLVKAFQFSEAQAEAIVSLQLYRLTNTDITALQKEQADLATQITKLQKILAEPKELARVLKGQLRQIERDYGTKRLSEIQAEIEPLKVDTKVVVADEAVIVAVSHDGYLKRSSLRSYNSSTDDDNGLKEEDFLTFQQQLSTLDHLFMFTNKGHLIYRPVYELSDARWKDTGEHISQTIGLAADEAIIQTFAFSDLKQSGHFVLATSDGYIKQTTFADFLPGRTYKSRAAQAMHLKNDTAFVTNVFYLQPTEVAQTDVFLASYTGYGLRYALAEVPVIGAKAAGTKSMALKPGDHVANAVLVSQTGNTAVTLMTQRGALKRMNVQEVTETTRARRGMLILRELKRSPHRIQFMVGPLTTGTNLLIQTDQRQKISLNPMTHPLSDRYSNGSFVLDTEKVGIPVTGYPEINFTQENN</sequence>
<dbReference type="InterPro" id="IPR035516">
    <property type="entry name" value="Gyrase/topoIV_suA_C"/>
</dbReference>
<comment type="function">
    <text evidence="7">Topoisomerase IV is essential for chromosome segregation. It relaxes supercoiled DNA. Performs the decatenation events required during the replication of a circular DNA molecule.</text>
</comment>
<comment type="subunit">
    <text evidence="7">Heterotetramer composed of ParC and ParE.</text>
</comment>
<feature type="domain" description="Topo IIA-type catalytic" evidence="9">
    <location>
        <begin position="33"/>
        <end position="497"/>
    </location>
</feature>
<organism evidence="10 11">
    <name type="scientific">Loigolactobacillus binensis</name>
    <dbReference type="NCBI Taxonomy" id="2559922"/>
    <lineage>
        <taxon>Bacteria</taxon>
        <taxon>Bacillati</taxon>
        <taxon>Bacillota</taxon>
        <taxon>Bacilli</taxon>
        <taxon>Lactobacillales</taxon>
        <taxon>Lactobacillaceae</taxon>
        <taxon>Loigolactobacillus</taxon>
    </lineage>
</organism>
<keyword evidence="5 7" id="KW-0472">Membrane</keyword>
<evidence type="ECO:0000256" key="2">
    <source>
        <dbReference type="ARBA" id="ARBA00022475"/>
    </source>
</evidence>
<feature type="site" description="Interaction with DNA" evidence="7">
    <location>
        <position position="77"/>
    </location>
</feature>
<comment type="subcellular location">
    <subcellularLocation>
        <location evidence="7">Cell membrane</location>
        <topology evidence="7">Peripheral membrane protein</topology>
    </subcellularLocation>
</comment>
<dbReference type="Gene3D" id="3.90.199.10">
    <property type="entry name" value="Topoisomerase II, domain 5"/>
    <property type="match status" value="1"/>
</dbReference>
<name>A0ABW3ED19_9LACO</name>
<reference evidence="11" key="1">
    <citation type="journal article" date="2019" name="Int. J. Syst. Evol. Microbiol.">
        <title>The Global Catalogue of Microorganisms (GCM) 10K type strain sequencing project: providing services to taxonomists for standard genome sequencing and annotation.</title>
        <authorList>
            <consortium name="The Broad Institute Genomics Platform"/>
            <consortium name="The Broad Institute Genome Sequencing Center for Infectious Disease"/>
            <person name="Wu L."/>
            <person name="Ma J."/>
        </authorList>
    </citation>
    <scope>NUCLEOTIDE SEQUENCE [LARGE SCALE GENOMIC DNA]</scope>
    <source>
        <strain evidence="11">CCM 8925</strain>
    </source>
</reference>
<dbReference type="InterPro" id="IPR013760">
    <property type="entry name" value="Topo_IIA-like_dom_sf"/>
</dbReference>
<comment type="similarity">
    <text evidence="7">Belongs to the type II topoisomerase GyrA/ParC subunit family. ParC type 2 subfamily.</text>
</comment>
<dbReference type="Gene3D" id="3.30.1360.40">
    <property type="match status" value="1"/>
</dbReference>
<protein>
    <recommendedName>
        <fullName evidence="7">DNA topoisomerase 4 subunit A</fullName>
        <ecNumber evidence="7">5.6.2.2</ecNumber>
    </recommendedName>
    <alternativeName>
        <fullName evidence="7">Topoisomerase IV subunit A</fullName>
    </alternativeName>
</protein>
<dbReference type="Proteomes" id="UP001597104">
    <property type="component" value="Unassembled WGS sequence"/>
</dbReference>
<dbReference type="InterPro" id="IPR050220">
    <property type="entry name" value="Type_II_DNA_Topoisomerases"/>
</dbReference>
<evidence type="ECO:0000313" key="10">
    <source>
        <dbReference type="EMBL" id="MFD0897262.1"/>
    </source>
</evidence>
<gene>
    <name evidence="7 10" type="primary">parC</name>
    <name evidence="10" type="ORF">ACFQZ7_05860</name>
</gene>
<feature type="site" description="Interaction with DNA" evidence="7">
    <location>
        <position position="90"/>
    </location>
</feature>
<evidence type="ECO:0000259" key="9">
    <source>
        <dbReference type="PROSITE" id="PS52040"/>
    </source>
</evidence>